<dbReference type="Gene3D" id="3.60.130.10">
    <property type="entry name" value="Clavaminate synthase-like"/>
    <property type="match status" value="1"/>
</dbReference>
<dbReference type="RefSeq" id="WP_090051870.1">
    <property type="nucleotide sequence ID" value="NZ_FNCC01000009.1"/>
</dbReference>
<gene>
    <name evidence="6" type="ORF">SAMN05216553_109252</name>
</gene>
<evidence type="ECO:0000256" key="3">
    <source>
        <dbReference type="ARBA" id="ARBA00023004"/>
    </source>
</evidence>
<organism evidence="6 7">
    <name type="scientific">Lentzea fradiae</name>
    <dbReference type="NCBI Taxonomy" id="200378"/>
    <lineage>
        <taxon>Bacteria</taxon>
        <taxon>Bacillati</taxon>
        <taxon>Actinomycetota</taxon>
        <taxon>Actinomycetes</taxon>
        <taxon>Pseudonocardiales</taxon>
        <taxon>Pseudonocardiaceae</taxon>
        <taxon>Lentzea</taxon>
    </lineage>
</organism>
<accession>A0A1G7VIH6</accession>
<dbReference type="PANTHER" id="PTHR10696:SF56">
    <property type="entry name" value="TAUD_TFDA-LIKE DOMAIN-CONTAINING PROTEIN"/>
    <property type="match status" value="1"/>
</dbReference>
<sequence>MRTGVFAEQDHYTHVAARQALLDSSRTLPEPLGGAVATAGGTPAEVAGVVRAALRQHGAAVVQLEELLSDDDFRAVGAHLGTAMPETDPAVQPFVTDGVVLNLVTRHSHTADTSLQPFAENSLSLHTEGSGRPAGQQPRHIVLMCQDPGANPASAQTVLVPMSGVRQQLSPEHEAVLSRTRYAHLPAGETILREHEGRAVFSFRDFLNDKLEWVNEGDDSAEAVEQALQALLSGMYTAGAAGVHWRRGLLVVVDNTYFFHGRTAGVSSPAHPRHLKRLRLT</sequence>
<evidence type="ECO:0000259" key="5">
    <source>
        <dbReference type="Pfam" id="PF02668"/>
    </source>
</evidence>
<dbReference type="SUPFAM" id="SSF51197">
    <property type="entry name" value="Clavaminate synthase-like"/>
    <property type="match status" value="1"/>
</dbReference>
<dbReference type="InterPro" id="IPR042098">
    <property type="entry name" value="TauD-like_sf"/>
</dbReference>
<evidence type="ECO:0000256" key="2">
    <source>
        <dbReference type="ARBA" id="ARBA00023002"/>
    </source>
</evidence>
<evidence type="ECO:0000256" key="1">
    <source>
        <dbReference type="ARBA" id="ARBA00001954"/>
    </source>
</evidence>
<keyword evidence="4" id="KW-0045">Antibiotic biosynthesis</keyword>
<keyword evidence="7" id="KW-1185">Reference proteome</keyword>
<evidence type="ECO:0000313" key="7">
    <source>
        <dbReference type="Proteomes" id="UP000199623"/>
    </source>
</evidence>
<comment type="cofactor">
    <cofactor evidence="1">
        <name>Fe(2+)</name>
        <dbReference type="ChEBI" id="CHEBI:29033"/>
    </cofactor>
</comment>
<feature type="domain" description="TauD/TfdA-like" evidence="5">
    <location>
        <begin position="45"/>
        <end position="278"/>
    </location>
</feature>
<dbReference type="PANTHER" id="PTHR10696">
    <property type="entry name" value="GAMMA-BUTYROBETAINE HYDROXYLASE-RELATED"/>
    <property type="match status" value="1"/>
</dbReference>
<dbReference type="OrthoDB" id="4308019at2"/>
<keyword evidence="2" id="KW-0560">Oxidoreductase</keyword>
<keyword evidence="3" id="KW-0408">Iron</keyword>
<dbReference type="GO" id="GO:0051213">
    <property type="term" value="F:dioxygenase activity"/>
    <property type="evidence" value="ECO:0007669"/>
    <property type="project" value="UniProtKB-KW"/>
</dbReference>
<dbReference type="AlphaFoldDB" id="A0A1G7VIH6"/>
<name>A0A1G7VIH6_9PSEU</name>
<reference evidence="7" key="1">
    <citation type="submission" date="2016-10" db="EMBL/GenBank/DDBJ databases">
        <authorList>
            <person name="Varghese N."/>
            <person name="Submissions S."/>
        </authorList>
    </citation>
    <scope>NUCLEOTIDE SEQUENCE [LARGE SCALE GENOMIC DNA]</scope>
    <source>
        <strain evidence="7">CGMCC 4.3506</strain>
    </source>
</reference>
<dbReference type="Proteomes" id="UP000199623">
    <property type="component" value="Unassembled WGS sequence"/>
</dbReference>
<dbReference type="InterPro" id="IPR003819">
    <property type="entry name" value="TauD/TfdA-like"/>
</dbReference>
<proteinExistence type="predicted"/>
<dbReference type="Pfam" id="PF02668">
    <property type="entry name" value="TauD"/>
    <property type="match status" value="1"/>
</dbReference>
<dbReference type="STRING" id="200378.SAMN05216553_109252"/>
<dbReference type="EMBL" id="FNCC01000009">
    <property type="protein sequence ID" value="SDG59533.1"/>
    <property type="molecule type" value="Genomic_DNA"/>
</dbReference>
<evidence type="ECO:0000256" key="4">
    <source>
        <dbReference type="ARBA" id="ARBA00023194"/>
    </source>
</evidence>
<evidence type="ECO:0000313" key="6">
    <source>
        <dbReference type="EMBL" id="SDG59533.1"/>
    </source>
</evidence>
<keyword evidence="6" id="KW-0223">Dioxygenase</keyword>
<dbReference type="GO" id="GO:0017000">
    <property type="term" value="P:antibiotic biosynthetic process"/>
    <property type="evidence" value="ECO:0007669"/>
    <property type="project" value="UniProtKB-KW"/>
</dbReference>
<dbReference type="InterPro" id="IPR050411">
    <property type="entry name" value="AlphaKG_dependent_hydroxylases"/>
</dbReference>
<protein>
    <submittedName>
        <fullName evidence="6">Taurine catabolism dioxygenase TauD, TfdA family</fullName>
    </submittedName>
</protein>